<proteinExistence type="predicted"/>
<gene>
    <name evidence="2" type="ORF">MTR67_033264</name>
</gene>
<organism evidence="2 3">
    <name type="scientific">Solanum verrucosum</name>
    <dbReference type="NCBI Taxonomy" id="315347"/>
    <lineage>
        <taxon>Eukaryota</taxon>
        <taxon>Viridiplantae</taxon>
        <taxon>Streptophyta</taxon>
        <taxon>Embryophyta</taxon>
        <taxon>Tracheophyta</taxon>
        <taxon>Spermatophyta</taxon>
        <taxon>Magnoliopsida</taxon>
        <taxon>eudicotyledons</taxon>
        <taxon>Gunneridae</taxon>
        <taxon>Pentapetalae</taxon>
        <taxon>asterids</taxon>
        <taxon>lamiids</taxon>
        <taxon>Solanales</taxon>
        <taxon>Solanaceae</taxon>
        <taxon>Solanoideae</taxon>
        <taxon>Solaneae</taxon>
        <taxon>Solanum</taxon>
    </lineage>
</organism>
<keyword evidence="1" id="KW-0472">Membrane</keyword>
<evidence type="ECO:0000256" key="1">
    <source>
        <dbReference type="SAM" id="Phobius"/>
    </source>
</evidence>
<dbReference type="Proteomes" id="UP001234989">
    <property type="component" value="Chromosome 7"/>
</dbReference>
<protein>
    <submittedName>
        <fullName evidence="2">Uncharacterized protein</fullName>
    </submittedName>
</protein>
<dbReference type="EMBL" id="CP133618">
    <property type="protein sequence ID" value="WMV39879.1"/>
    <property type="molecule type" value="Genomic_DNA"/>
</dbReference>
<keyword evidence="1" id="KW-1133">Transmembrane helix</keyword>
<dbReference type="AlphaFoldDB" id="A0AAF0U670"/>
<name>A0AAF0U670_SOLVR</name>
<dbReference type="PANTHER" id="PTHR31354">
    <property type="entry name" value="OS01G0793500 PROTEIN"/>
    <property type="match status" value="1"/>
</dbReference>
<reference evidence="2" key="1">
    <citation type="submission" date="2023-08" db="EMBL/GenBank/DDBJ databases">
        <title>A de novo genome assembly of Solanum verrucosum Schlechtendal, a Mexican diploid species geographically isolated from the other diploid A-genome species in potato relatives.</title>
        <authorList>
            <person name="Hosaka K."/>
        </authorList>
    </citation>
    <scope>NUCLEOTIDE SEQUENCE</scope>
    <source>
        <tissue evidence="2">Young leaves</tissue>
    </source>
</reference>
<evidence type="ECO:0000313" key="3">
    <source>
        <dbReference type="Proteomes" id="UP001234989"/>
    </source>
</evidence>
<dbReference type="PANTHER" id="PTHR31354:SF2">
    <property type="entry name" value="OS01G0793500 PROTEIN"/>
    <property type="match status" value="1"/>
</dbReference>
<evidence type="ECO:0000313" key="2">
    <source>
        <dbReference type="EMBL" id="WMV39879.1"/>
    </source>
</evidence>
<feature type="transmembrane region" description="Helical" evidence="1">
    <location>
        <begin position="87"/>
        <end position="105"/>
    </location>
</feature>
<keyword evidence="1" id="KW-0812">Transmembrane</keyword>
<keyword evidence="3" id="KW-1185">Reference proteome</keyword>
<accession>A0AAF0U670</accession>
<sequence length="211" mass="24154">MQNLSLPDVLVEVEKRGFSFAKLLAIPEQDDWVYSDGKSTSCVAFILEMYKEAGLFGELASSIQVTEFTVSWFPGHLHDMNLDESKTAFPFLLVAFLWMAGFLFVGGGEFHMSVCVVRGSFMLDSTSRVRKVTYLLLGVQIKDAYSLKFFENNSSRLPKWCKADDNVKLPFCQIRGKYRMELPGYNSMDLYPHMNERCPSMPPKYYRPQSC</sequence>